<dbReference type="SMART" id="SM00491">
    <property type="entry name" value="HELICc2"/>
    <property type="match status" value="1"/>
</dbReference>
<name>A0A2T4MUJ6_AERVE</name>
<evidence type="ECO:0000259" key="5">
    <source>
        <dbReference type="PROSITE" id="PS51193"/>
    </source>
</evidence>
<dbReference type="InterPro" id="IPR027417">
    <property type="entry name" value="P-loop_NTPase"/>
</dbReference>
<sequence>MDESLIASAFEKMGKQPRPIQLDYAKAVSESLENPGVISLLHAETGVGKSLGYLIPATALLAQKPGSRLVIATQSHALLNQLSEKDVPDIRKVMQEMTGRTLSFSKLLGRSNYVDPHRVESAIFGRVINDAEQKLIDVLVGWSLTIPEFIEEYGELPLELTMGQICMLPTSKNADYDLRREGALNADIILTTHAMIAVDMVLAGAILHKEKPTYLIVDEADMLIALLKDMQVRRLNLQRVYNEISDAMTASQSKRLLGLMDAIRDETKQASVVWSEKADELAEEVLFFLGMVSSKLDEVPETLKMIDHLRGEGELGLGVSTVREEPAVICVDTWASRRFAGYISGRSAGCILTSGTLSITQDPIKGMQWLRTELGIEYQGNLGIQAMFSPTDYGKLSLTLAGSEFPSVFISDEEEEVVLNPKWVVAAAACIKDLKGKLVVLTNSHRESERIEKELIEIGESRQIHRHMQGNKLKVSLDSFKATGGILITPAGHIGLDIRNEKGELGFDELVITRVGFAPPKTESLRALAAFNQARNKDKKDILPFLIRQAYVNSLGEAIRKGRQSIGRGIRSEKDEINVTILDSRFPLFTDLSGKHTALRNIIPYRFQASHRDAHVISPAANKTDVSEVIF</sequence>
<accession>A0A2T4MUJ6</accession>
<keyword evidence="3" id="KW-0067">ATP-binding</keyword>
<evidence type="ECO:0000256" key="4">
    <source>
        <dbReference type="ARBA" id="ARBA00038058"/>
    </source>
</evidence>
<keyword evidence="2" id="KW-0378">Hydrolase</keyword>
<dbReference type="InterPro" id="IPR014001">
    <property type="entry name" value="Helicase_ATP-bd"/>
</dbReference>
<proteinExistence type="inferred from homology"/>
<dbReference type="PROSITE" id="PS51193">
    <property type="entry name" value="HELICASE_ATP_BIND_2"/>
    <property type="match status" value="1"/>
</dbReference>
<dbReference type="InterPro" id="IPR006555">
    <property type="entry name" value="ATP-dep_Helicase_C"/>
</dbReference>
<dbReference type="Pfam" id="PF13307">
    <property type="entry name" value="Helicase_C_2"/>
    <property type="match status" value="1"/>
</dbReference>
<dbReference type="GO" id="GO:0003678">
    <property type="term" value="F:DNA helicase activity"/>
    <property type="evidence" value="ECO:0007669"/>
    <property type="project" value="TreeGrafter"/>
</dbReference>
<comment type="similarity">
    <text evidence="4">Belongs to the helicase family. DinG subfamily.</text>
</comment>
<dbReference type="Proteomes" id="UP000241986">
    <property type="component" value="Unassembled WGS sequence"/>
</dbReference>
<evidence type="ECO:0000256" key="1">
    <source>
        <dbReference type="ARBA" id="ARBA00022741"/>
    </source>
</evidence>
<dbReference type="SUPFAM" id="SSF52540">
    <property type="entry name" value="P-loop containing nucleoside triphosphate hydrolases"/>
    <property type="match status" value="2"/>
</dbReference>
<dbReference type="RefSeq" id="WP_107685259.1">
    <property type="nucleotide sequence ID" value="NZ_PZKL01000060.1"/>
</dbReference>
<dbReference type="PANTHER" id="PTHR11472:SF34">
    <property type="entry name" value="REGULATOR OF TELOMERE ELONGATION HELICASE 1"/>
    <property type="match status" value="1"/>
</dbReference>
<gene>
    <name evidence="6" type="ORF">DAA48_25970</name>
</gene>
<evidence type="ECO:0000313" key="6">
    <source>
        <dbReference type="EMBL" id="PTH78252.1"/>
    </source>
</evidence>
<protein>
    <recommendedName>
        <fullName evidence="5">Helicase ATP-binding domain-containing protein</fullName>
    </recommendedName>
</protein>
<dbReference type="InterPro" id="IPR045028">
    <property type="entry name" value="DinG/Rad3-like"/>
</dbReference>
<evidence type="ECO:0000313" key="7">
    <source>
        <dbReference type="Proteomes" id="UP000241986"/>
    </source>
</evidence>
<comment type="caution">
    <text evidence="6">The sequence shown here is derived from an EMBL/GenBank/DDBJ whole genome shotgun (WGS) entry which is preliminary data.</text>
</comment>
<dbReference type="PANTHER" id="PTHR11472">
    <property type="entry name" value="DNA REPAIR DEAD HELICASE RAD3/XP-D SUBFAMILY MEMBER"/>
    <property type="match status" value="1"/>
</dbReference>
<dbReference type="GO" id="GO:0003676">
    <property type="term" value="F:nucleic acid binding"/>
    <property type="evidence" value="ECO:0007669"/>
    <property type="project" value="InterPro"/>
</dbReference>
<dbReference type="EMBL" id="PZKL01000060">
    <property type="protein sequence ID" value="PTH78252.1"/>
    <property type="molecule type" value="Genomic_DNA"/>
</dbReference>
<feature type="domain" description="Helicase ATP-binding" evidence="5">
    <location>
        <begin position="7"/>
        <end position="279"/>
    </location>
</feature>
<dbReference type="SMART" id="SM00487">
    <property type="entry name" value="DEXDc"/>
    <property type="match status" value="1"/>
</dbReference>
<reference evidence="6 7" key="1">
    <citation type="submission" date="2018-03" db="EMBL/GenBank/DDBJ databases">
        <title>Aeromonas veronii whole genome sequencing and analysis.</title>
        <authorList>
            <person name="Xie H."/>
            <person name="Liu T."/>
            <person name="Wang K."/>
        </authorList>
    </citation>
    <scope>NUCLEOTIDE SEQUENCE [LARGE SCALE GENOMIC DNA]</scope>
    <source>
        <strain evidence="6 7">XH.VA.1</strain>
    </source>
</reference>
<dbReference type="GO" id="GO:0006139">
    <property type="term" value="P:nucleobase-containing compound metabolic process"/>
    <property type="evidence" value="ECO:0007669"/>
    <property type="project" value="InterPro"/>
</dbReference>
<organism evidence="6 7">
    <name type="scientific">Aeromonas veronii</name>
    <dbReference type="NCBI Taxonomy" id="654"/>
    <lineage>
        <taxon>Bacteria</taxon>
        <taxon>Pseudomonadati</taxon>
        <taxon>Pseudomonadota</taxon>
        <taxon>Gammaproteobacteria</taxon>
        <taxon>Aeromonadales</taxon>
        <taxon>Aeromonadaceae</taxon>
        <taxon>Aeromonas</taxon>
    </lineage>
</organism>
<dbReference type="GO" id="GO:0005524">
    <property type="term" value="F:ATP binding"/>
    <property type="evidence" value="ECO:0007669"/>
    <property type="project" value="UniProtKB-KW"/>
</dbReference>
<evidence type="ECO:0000256" key="2">
    <source>
        <dbReference type="ARBA" id="ARBA00022801"/>
    </source>
</evidence>
<evidence type="ECO:0000256" key="3">
    <source>
        <dbReference type="ARBA" id="ARBA00022840"/>
    </source>
</evidence>
<dbReference type="InterPro" id="IPR014013">
    <property type="entry name" value="Helic_SF1/SF2_ATP-bd_DinG/Rad3"/>
</dbReference>
<dbReference type="Gene3D" id="3.40.50.300">
    <property type="entry name" value="P-loop containing nucleotide triphosphate hydrolases"/>
    <property type="match status" value="2"/>
</dbReference>
<dbReference type="GO" id="GO:0016818">
    <property type="term" value="F:hydrolase activity, acting on acid anhydrides, in phosphorus-containing anhydrides"/>
    <property type="evidence" value="ECO:0007669"/>
    <property type="project" value="InterPro"/>
</dbReference>
<dbReference type="AlphaFoldDB" id="A0A2T4MUJ6"/>
<keyword evidence="1" id="KW-0547">Nucleotide-binding</keyword>